<proteinExistence type="predicted"/>
<organism evidence="2 3">
    <name type="scientific">Cercospora zeae-maydis SCOH1-5</name>
    <dbReference type="NCBI Taxonomy" id="717836"/>
    <lineage>
        <taxon>Eukaryota</taxon>
        <taxon>Fungi</taxon>
        <taxon>Dikarya</taxon>
        <taxon>Ascomycota</taxon>
        <taxon>Pezizomycotina</taxon>
        <taxon>Dothideomycetes</taxon>
        <taxon>Dothideomycetidae</taxon>
        <taxon>Mycosphaerellales</taxon>
        <taxon>Mycosphaerellaceae</taxon>
        <taxon>Cercospora</taxon>
    </lineage>
</organism>
<sequence>MSQPGLVLLAGGCVCVCVWMWVWVLGRGAATNRALNHQQQRSRLDQRRRAR</sequence>
<feature type="transmembrane region" description="Helical" evidence="1">
    <location>
        <begin position="6"/>
        <end position="26"/>
    </location>
</feature>
<dbReference type="EMBL" id="ML992710">
    <property type="protein sequence ID" value="KAF2206871.1"/>
    <property type="molecule type" value="Genomic_DNA"/>
</dbReference>
<keyword evidence="3" id="KW-1185">Reference proteome</keyword>
<dbReference type="AlphaFoldDB" id="A0A6A6F2W6"/>
<gene>
    <name evidence="2" type="ORF">CERZMDRAFT_115512</name>
</gene>
<keyword evidence="1" id="KW-0812">Transmembrane</keyword>
<name>A0A6A6F2W6_9PEZI</name>
<dbReference type="Proteomes" id="UP000799539">
    <property type="component" value="Unassembled WGS sequence"/>
</dbReference>
<evidence type="ECO:0000313" key="3">
    <source>
        <dbReference type="Proteomes" id="UP000799539"/>
    </source>
</evidence>
<evidence type="ECO:0000256" key="1">
    <source>
        <dbReference type="SAM" id="Phobius"/>
    </source>
</evidence>
<keyword evidence="1" id="KW-1133">Transmembrane helix</keyword>
<evidence type="ECO:0000313" key="2">
    <source>
        <dbReference type="EMBL" id="KAF2206871.1"/>
    </source>
</evidence>
<accession>A0A6A6F2W6</accession>
<reference evidence="2" key="1">
    <citation type="journal article" date="2020" name="Stud. Mycol.">
        <title>101 Dothideomycetes genomes: a test case for predicting lifestyles and emergence of pathogens.</title>
        <authorList>
            <person name="Haridas S."/>
            <person name="Albert R."/>
            <person name="Binder M."/>
            <person name="Bloem J."/>
            <person name="Labutti K."/>
            <person name="Salamov A."/>
            <person name="Andreopoulos B."/>
            <person name="Baker S."/>
            <person name="Barry K."/>
            <person name="Bills G."/>
            <person name="Bluhm B."/>
            <person name="Cannon C."/>
            <person name="Castanera R."/>
            <person name="Culley D."/>
            <person name="Daum C."/>
            <person name="Ezra D."/>
            <person name="Gonzalez J."/>
            <person name="Henrissat B."/>
            <person name="Kuo A."/>
            <person name="Liang C."/>
            <person name="Lipzen A."/>
            <person name="Lutzoni F."/>
            <person name="Magnuson J."/>
            <person name="Mondo S."/>
            <person name="Nolan M."/>
            <person name="Ohm R."/>
            <person name="Pangilinan J."/>
            <person name="Park H.-J."/>
            <person name="Ramirez L."/>
            <person name="Alfaro M."/>
            <person name="Sun H."/>
            <person name="Tritt A."/>
            <person name="Yoshinaga Y."/>
            <person name="Zwiers L.-H."/>
            <person name="Turgeon B."/>
            <person name="Goodwin S."/>
            <person name="Spatafora J."/>
            <person name="Crous P."/>
            <person name="Grigoriev I."/>
        </authorList>
    </citation>
    <scope>NUCLEOTIDE SEQUENCE</scope>
    <source>
        <strain evidence="2">SCOH1-5</strain>
    </source>
</reference>
<keyword evidence="1" id="KW-0472">Membrane</keyword>
<protein>
    <submittedName>
        <fullName evidence="2">Uncharacterized protein</fullName>
    </submittedName>
</protein>